<accession>A0ABS3ATA8</accession>
<keyword evidence="1" id="KW-1133">Transmembrane helix</keyword>
<feature type="transmembrane region" description="Helical" evidence="1">
    <location>
        <begin position="12"/>
        <end position="31"/>
    </location>
</feature>
<protein>
    <recommendedName>
        <fullName evidence="4">Ras-GEF domain-containing protein</fullName>
    </recommendedName>
</protein>
<comment type="caution">
    <text evidence="2">The sequence shown here is derived from an EMBL/GenBank/DDBJ whole genome shotgun (WGS) entry which is preliminary data.</text>
</comment>
<evidence type="ECO:0000256" key="1">
    <source>
        <dbReference type="SAM" id="Phobius"/>
    </source>
</evidence>
<gene>
    <name evidence="2" type="ORF">JYU14_05135</name>
</gene>
<evidence type="ECO:0008006" key="4">
    <source>
        <dbReference type="Google" id="ProtNLM"/>
    </source>
</evidence>
<keyword evidence="1" id="KW-0472">Membrane</keyword>
<organism evidence="2 3">
    <name type="scientific">Simkania negevensis</name>
    <dbReference type="NCBI Taxonomy" id="83561"/>
    <lineage>
        <taxon>Bacteria</taxon>
        <taxon>Pseudomonadati</taxon>
        <taxon>Chlamydiota</taxon>
        <taxon>Chlamydiia</taxon>
        <taxon>Parachlamydiales</taxon>
        <taxon>Simkaniaceae</taxon>
        <taxon>Simkania</taxon>
    </lineage>
</organism>
<evidence type="ECO:0000313" key="2">
    <source>
        <dbReference type="EMBL" id="MBN4067449.1"/>
    </source>
</evidence>
<dbReference type="EMBL" id="JAFITR010000148">
    <property type="protein sequence ID" value="MBN4067449.1"/>
    <property type="molecule type" value="Genomic_DNA"/>
</dbReference>
<dbReference type="Proteomes" id="UP000722121">
    <property type="component" value="Unassembled WGS sequence"/>
</dbReference>
<sequence length="611" mass="69830">MNQDKRSSTAARALLVVKIVFGPFSMLSSFVKSLNGTPSATLFEKIKQIEGSTTNAVSRALGAESLPATSAGGICELLEAAKQELAAAFSGRIWQTMSFEFPERFTEKRSSIPQQEFDHLKVRIVVLRRRVNARNIYIERQRSYDEQYHPCFAEARNNYEAAQNAFIEANSRFEQALLAYDKTIHSVSPGAPDQFQQAMARCLSVVKGYVVSKEGVVSLPASAVHPAEEHSALLQATDNLENTFKQLIGAQCAFETANETRLRADHPALSSLLTEIRTVNQRLYDMKEQERVLAEEEDEIKKEHPSVNYYIRPPSTSTPSCDRVRFQEIVLQQQKFMGERYSLVKTLHQLLFVQEREFLRAAKIIFPTIADDVTVHESLSTGQDKFADQNRQYWQLLDFYNNNQKELEKIHGVSDLIWFLQEGFSDEQGERPDDSNSAEIVQWKQRLKEKGALLAELIYDLLSQCEGITRENYPELLKLLGQISETRKLNERYHITTKEQLLTANALFLGIYANQWGINQFVNEDRILFNFITRLLPYEQSSLGKERISVIRENIRDAGLSEEFLRKRSRNLHVINTACSRGKFSAYLASLEPPLPRSKHNPPQEKLLYCT</sequence>
<reference evidence="2 3" key="1">
    <citation type="submission" date="2021-02" db="EMBL/GenBank/DDBJ databases">
        <title>Activity-based single-cell genomes from oceanic crustal fluid captures similar information to metagenomic and metatranscriptomic surveys with orders of magnitude less sampling.</title>
        <authorList>
            <person name="D'Angelo T.S."/>
            <person name="Orcutt B.N."/>
        </authorList>
    </citation>
    <scope>NUCLEOTIDE SEQUENCE [LARGE SCALE GENOMIC DNA]</scope>
    <source>
        <strain evidence="2">AH-315-G07</strain>
    </source>
</reference>
<proteinExistence type="predicted"/>
<keyword evidence="3" id="KW-1185">Reference proteome</keyword>
<keyword evidence="1" id="KW-0812">Transmembrane</keyword>
<evidence type="ECO:0000313" key="3">
    <source>
        <dbReference type="Proteomes" id="UP000722121"/>
    </source>
</evidence>
<name>A0ABS3ATA8_9BACT</name>